<evidence type="ECO:0000256" key="4">
    <source>
        <dbReference type="ARBA" id="ARBA00022723"/>
    </source>
</evidence>
<dbReference type="SUPFAM" id="SSF47370">
    <property type="entry name" value="Bromodomain"/>
    <property type="match status" value="2"/>
</dbReference>
<dbReference type="PANTHER" id="PTHR24287">
    <property type="entry name" value="P450, PUTATIVE (EUROFUNG)-RELATED"/>
    <property type="match status" value="1"/>
</dbReference>
<dbReference type="GO" id="GO:0016301">
    <property type="term" value="F:kinase activity"/>
    <property type="evidence" value="ECO:0007669"/>
    <property type="project" value="UniProtKB-KW"/>
</dbReference>
<dbReference type="GO" id="GO:0016712">
    <property type="term" value="F:oxidoreductase activity, acting on paired donors, with incorporation or reduction of molecular oxygen, reduced flavin or flavoprotein as one donor, and incorporation of one atom of oxygen"/>
    <property type="evidence" value="ECO:0007669"/>
    <property type="project" value="UniProtKB-EC"/>
</dbReference>
<comment type="cofactor">
    <cofactor evidence="1">
        <name>heme</name>
        <dbReference type="ChEBI" id="CHEBI:30413"/>
    </cofactor>
</comment>
<evidence type="ECO:0000259" key="13">
    <source>
        <dbReference type="PROSITE" id="PS50014"/>
    </source>
</evidence>
<feature type="compositionally biased region" description="Gly residues" evidence="11">
    <location>
        <begin position="1380"/>
        <end position="1392"/>
    </location>
</feature>
<evidence type="ECO:0000256" key="9">
    <source>
        <dbReference type="PROSITE-ProRule" id="PRU00035"/>
    </source>
</evidence>
<sequence>MAIPPGFVWLAQNGPSHILLPAAVAYAVLRLLRDLQLLALPSWINSIVCILSVPAAFALSIIYADWRDARAAAARGAILAPFLPYKRLGAMDIVEGLVETFTNGYIGRGILAECHQKVGNTMTVSLFWDKRIETIEPLHVKTILATQFNSHPKGTIFNGLVKSLLGTGVFNSDGETWKFHRSMTRPFFTKERISHFDNFDRHAEDALAQARTRLKEGHPVDFQDLISRFTLDSATEFLFGQDVQSLSAGLIYPPNSPLAEKSAGNDHPANVFAHAFAEGQLATTKRFFFGGAWRLREFWADEVQKHMQVCNRYVEPILEEALSRKRERKAQGLNEKDSAEIEGDTLLDHLVNVTENKDLIRDEIMNIMIAGRDTTACTLTMAVYMLTQHRDVLHRLREEIFEKVGPSQRPSLEDIRGMKFLRAFINETLRLYPPVPGNTRSTSEPVVWPGVNGGPPIYIPANTRTPYNPLLMHRRKDLWGPGADIFDPDRFLDQRLHKYLTPNPFIFVPFNAGPRICLGQQFAYNEVSYVLIKLLQTFSTFELAEDVQKMPPLEWRNAPGRQALERVLVRTHLTMFVEGGLWKEEFELIGMGKRELAALGVGLGDTQDTGGSRSRRKIEHATSSSDVEMDGPETIRTVASKEEVKEQGIKLWQIVKDHSKDGRSLTIHFLKQPHRRTYPDYYALIRNPIALEDIKKKLDSRIYSTLEEVRQDLELCFTNAKQYNMKDSEIYKDAKELLKLTNKAFNKITNPEEGDGKPKAPSLHRLLKSRLQKLIDKADDDGRTLSYEFMELPSRKDWAIYYKEIKKPQCLSNIQKRVKRKEYANSSEFAEDVELVFANALHFNQEHTIIWEDAKTLRDYFRTLMADMPPPFDLPQYSKPTNKIKIKMPGAVQASVVNAAPPTAAIPTTLRLPAVKPPVKAEKSELAPAPLPPPTLPVAPNNAIKVPKDPPALAAPPPVLELATAPVATPAPASVPTPIPASVPAPASTPAPTPAPALAPKSAIPVIAAPKPVHRPATKPQTRHATATATPVVTTPAPMPQPFLQLAPSPAPAPALPPLVERPRPPPQPPKIESPAIPTQPSSPAPPVPAHRLKCVKLRTEPRGRWISLDSRDGVSNWAMRLDKSEQSLYFHEVVFFEEDEDEEMQSGAEGDAEETENVDMDVDNSPSKPEKKKKRGRGRPPKAARAVVSTPKVAPTVGKKKPPRGETQVKVNGTVVNEKEENSGRWSVDLVIGPNILEILLWYLLAAGSMMMTEDPFAEAAKKVVHSFIPTREAGMMHRAECAPITRPFGSGSDYDGGRTLDRMASSTWAIPDSPPKAGSSSNPPTKPKNSWDTTGWAASDTRKDDNKGKSALSSWNTNRRNVNKNDSITEASKSNNWGSGGSGWGDGSTGFGNDDDVDAAWSVQGDTEKTSANKTGSGQVASNDWTTSWGTAKDKPPPTQPSPIPSDPRRNKQPPTEPAKRVERPKENIVTPELPTKPSQWQSPPATVISAPVTPSISPVVFQRAPSIDRTSVKKPVDVLDSVLALKRNREDSPVQSEQSNGASNLDQHRSHYRKGIEKMVALPLLQHKLAEETARLDHWKRIQGSKQFERARVQGRNKLNQTRFLLGKEVQGLKKRIEHEQRSLLRVPDLSSPPKFDGAADIASIKEKAISYVKEADEWIKDYQKRVEEKEKAEREKKEKKEREERERQEAKNAELQPEPAPDPMRDLKERIQGLQEAIEELKDDIDSANAYDIAADVESLAYARTRSLAENIPPHIQRQMEEIPRLRAEVTAKQQRVENLEAAHKGNLAMKAQLEQAMTSIEEAQRERAERIEKLRLELIGLHNLSPVSQHELIRPFIESLVDDMVKEQVHPIFDALATQCRIAATQRHELAATKIEEKLRPIEFVTSQIREAAAREAALVGGGH</sequence>
<evidence type="ECO:0000256" key="1">
    <source>
        <dbReference type="ARBA" id="ARBA00001971"/>
    </source>
</evidence>
<evidence type="ECO:0000256" key="10">
    <source>
        <dbReference type="SAM" id="Coils"/>
    </source>
</evidence>
<feature type="compositionally biased region" description="Basic and acidic residues" evidence="11">
    <location>
        <begin position="1460"/>
        <end position="1469"/>
    </location>
</feature>
<dbReference type="CDD" id="cd11063">
    <property type="entry name" value="CYP52"/>
    <property type="match status" value="1"/>
</dbReference>
<dbReference type="SUPFAM" id="SSF48264">
    <property type="entry name" value="Cytochrome P450"/>
    <property type="match status" value="1"/>
</dbReference>
<dbReference type="Gene3D" id="1.20.920.10">
    <property type="entry name" value="Bromodomain-like"/>
    <property type="match status" value="2"/>
</dbReference>
<dbReference type="PROSITE" id="PS00086">
    <property type="entry name" value="CYTOCHROME_P450"/>
    <property type="match status" value="1"/>
</dbReference>
<evidence type="ECO:0000256" key="8">
    <source>
        <dbReference type="ARBA" id="ARBA00023117"/>
    </source>
</evidence>
<evidence type="ECO:0000313" key="15">
    <source>
        <dbReference type="Proteomes" id="UP001437256"/>
    </source>
</evidence>
<organism evidence="14 15">
    <name type="scientific">Marasmius tenuissimus</name>
    <dbReference type="NCBI Taxonomy" id="585030"/>
    <lineage>
        <taxon>Eukaryota</taxon>
        <taxon>Fungi</taxon>
        <taxon>Dikarya</taxon>
        <taxon>Basidiomycota</taxon>
        <taxon>Agaricomycotina</taxon>
        <taxon>Agaricomycetes</taxon>
        <taxon>Agaricomycetidae</taxon>
        <taxon>Agaricales</taxon>
        <taxon>Marasmiineae</taxon>
        <taxon>Marasmiaceae</taxon>
        <taxon>Marasmius</taxon>
    </lineage>
</organism>
<dbReference type="EC" id="1.14.14.1" evidence="14"/>
<dbReference type="SMART" id="SM00297">
    <property type="entry name" value="BROMO"/>
    <property type="match status" value="2"/>
</dbReference>
<keyword evidence="10" id="KW-0175">Coiled coil</keyword>
<feature type="region of interest" description="Disordered" evidence="11">
    <location>
        <begin position="1309"/>
        <end position="1493"/>
    </location>
</feature>
<dbReference type="Pfam" id="PF00439">
    <property type="entry name" value="Bromodomain"/>
    <property type="match status" value="2"/>
</dbReference>
<dbReference type="EMBL" id="JBBXMP010000017">
    <property type="protein sequence ID" value="KAL0068634.1"/>
    <property type="molecule type" value="Genomic_DNA"/>
</dbReference>
<keyword evidence="3" id="KW-0349">Heme</keyword>
<feature type="compositionally biased region" description="Polar residues" evidence="11">
    <location>
        <begin position="1414"/>
        <end position="1432"/>
    </location>
</feature>
<proteinExistence type="inferred from homology"/>
<feature type="compositionally biased region" description="Acidic residues" evidence="11">
    <location>
        <begin position="1140"/>
        <end position="1163"/>
    </location>
</feature>
<feature type="domain" description="Bromo" evidence="13">
    <location>
        <begin position="781"/>
        <end position="851"/>
    </location>
</feature>
<evidence type="ECO:0000256" key="12">
    <source>
        <dbReference type="SAM" id="Phobius"/>
    </source>
</evidence>
<dbReference type="PRINTS" id="PR00385">
    <property type="entry name" value="P450"/>
</dbReference>
<evidence type="ECO:0000256" key="3">
    <source>
        <dbReference type="ARBA" id="ARBA00022617"/>
    </source>
</evidence>
<feature type="compositionally biased region" description="Pro residues" evidence="11">
    <location>
        <begin position="1439"/>
        <end position="1448"/>
    </location>
</feature>
<keyword evidence="12" id="KW-0812">Transmembrane</keyword>
<dbReference type="PANTHER" id="PTHR24287:SF1">
    <property type="entry name" value="P450, PUTATIVE (EUROFUNG)-RELATED"/>
    <property type="match status" value="1"/>
</dbReference>
<evidence type="ECO:0000256" key="7">
    <source>
        <dbReference type="ARBA" id="ARBA00023033"/>
    </source>
</evidence>
<dbReference type="InterPro" id="IPR001487">
    <property type="entry name" value="Bromodomain"/>
</dbReference>
<name>A0ABR3A6L0_9AGAR</name>
<feature type="compositionally biased region" description="Basic and acidic residues" evidence="11">
    <location>
        <begin position="1673"/>
        <end position="1696"/>
    </location>
</feature>
<feature type="region of interest" description="Disordered" evidence="11">
    <location>
        <begin position="1140"/>
        <end position="1208"/>
    </location>
</feature>
<dbReference type="InterPro" id="IPR036427">
    <property type="entry name" value="Bromodomain-like_sf"/>
</dbReference>
<evidence type="ECO:0000256" key="6">
    <source>
        <dbReference type="ARBA" id="ARBA00023004"/>
    </source>
</evidence>
<evidence type="ECO:0000256" key="11">
    <source>
        <dbReference type="SAM" id="MobiDB-lite"/>
    </source>
</evidence>
<dbReference type="InterPro" id="IPR017972">
    <property type="entry name" value="Cyt_P450_CS"/>
</dbReference>
<dbReference type="InterPro" id="IPR047146">
    <property type="entry name" value="Cyt_P450_E_CYP52_fungi"/>
</dbReference>
<dbReference type="PROSITE" id="PS50014">
    <property type="entry name" value="BROMODOMAIN_2"/>
    <property type="match status" value="2"/>
</dbReference>
<feature type="region of interest" description="Disordered" evidence="11">
    <location>
        <begin position="1673"/>
        <end position="1709"/>
    </location>
</feature>
<dbReference type="PRINTS" id="PR00503">
    <property type="entry name" value="BROMODOMAIN"/>
</dbReference>
<keyword evidence="12" id="KW-1133">Transmembrane helix</keyword>
<keyword evidence="7" id="KW-0503">Monooxygenase</keyword>
<reference evidence="14 15" key="1">
    <citation type="submission" date="2024-05" db="EMBL/GenBank/DDBJ databases">
        <title>A draft genome resource for the thread blight pathogen Marasmius tenuissimus strain MS-2.</title>
        <authorList>
            <person name="Yulfo-Soto G.E."/>
            <person name="Baruah I.K."/>
            <person name="Amoako-Attah I."/>
            <person name="Bukari Y."/>
            <person name="Meinhardt L.W."/>
            <person name="Bailey B.A."/>
            <person name="Cohen S.P."/>
        </authorList>
    </citation>
    <scope>NUCLEOTIDE SEQUENCE [LARGE SCALE GENOMIC DNA]</scope>
    <source>
        <strain evidence="14 15">MS-2</strain>
    </source>
</reference>
<gene>
    <name evidence="14" type="primary">ALK2_1</name>
    <name evidence="14" type="ORF">AAF712_004350</name>
</gene>
<keyword evidence="6" id="KW-0408">Iron</keyword>
<evidence type="ECO:0000313" key="14">
    <source>
        <dbReference type="EMBL" id="KAL0068634.1"/>
    </source>
</evidence>
<keyword evidence="14" id="KW-0418">Kinase</keyword>
<dbReference type="Pfam" id="PF00067">
    <property type="entry name" value="p450"/>
    <property type="match status" value="1"/>
</dbReference>
<protein>
    <submittedName>
        <fullName evidence="14">Protein kinase alk2</fullName>
        <ecNumber evidence="14">1.14.14.1</ecNumber>
    </submittedName>
</protein>
<dbReference type="Proteomes" id="UP001437256">
    <property type="component" value="Unassembled WGS sequence"/>
</dbReference>
<keyword evidence="15" id="KW-1185">Reference proteome</keyword>
<feature type="compositionally biased region" description="Basic residues" evidence="11">
    <location>
        <begin position="1171"/>
        <end position="1183"/>
    </location>
</feature>
<dbReference type="InterPro" id="IPR002401">
    <property type="entry name" value="Cyt_P450_E_grp-I"/>
</dbReference>
<comment type="caution">
    <text evidence="14">The sequence shown here is derived from an EMBL/GenBank/DDBJ whole genome shotgun (WGS) entry which is preliminary data.</text>
</comment>
<keyword evidence="4" id="KW-0479">Metal-binding</keyword>
<feature type="domain" description="Bromo" evidence="13">
    <location>
        <begin position="661"/>
        <end position="731"/>
    </location>
</feature>
<evidence type="ECO:0000256" key="5">
    <source>
        <dbReference type="ARBA" id="ARBA00023002"/>
    </source>
</evidence>
<keyword evidence="5 14" id="KW-0560">Oxidoreductase</keyword>
<keyword evidence="12" id="KW-0472">Membrane</keyword>
<feature type="compositionally biased region" description="Polar residues" evidence="11">
    <location>
        <begin position="1353"/>
        <end position="1373"/>
    </location>
</feature>
<dbReference type="CDD" id="cd04369">
    <property type="entry name" value="Bromodomain"/>
    <property type="match status" value="1"/>
</dbReference>
<dbReference type="InterPro" id="IPR001128">
    <property type="entry name" value="Cyt_P450"/>
</dbReference>
<feature type="transmembrane region" description="Helical" evidence="12">
    <location>
        <begin position="44"/>
        <end position="64"/>
    </location>
</feature>
<evidence type="ECO:0000256" key="2">
    <source>
        <dbReference type="ARBA" id="ARBA00010617"/>
    </source>
</evidence>
<comment type="similarity">
    <text evidence="2">Belongs to the cytochrome P450 family.</text>
</comment>
<feature type="coiled-coil region" evidence="10">
    <location>
        <begin position="1760"/>
        <end position="1818"/>
    </location>
</feature>
<dbReference type="PRINTS" id="PR00463">
    <property type="entry name" value="EP450I"/>
</dbReference>
<feature type="region of interest" description="Disordered" evidence="11">
    <location>
        <begin position="1046"/>
        <end position="1090"/>
    </location>
</feature>
<feature type="compositionally biased region" description="Low complexity" evidence="11">
    <location>
        <begin position="1321"/>
        <end position="1332"/>
    </location>
</feature>
<accession>A0ABR3A6L0</accession>
<keyword evidence="14" id="KW-0808">Transferase</keyword>
<feature type="region of interest" description="Disordered" evidence="11">
    <location>
        <begin position="605"/>
        <end position="630"/>
    </location>
</feature>
<dbReference type="Gene3D" id="1.10.630.10">
    <property type="entry name" value="Cytochrome P450"/>
    <property type="match status" value="1"/>
</dbReference>
<feature type="transmembrane region" description="Helical" evidence="12">
    <location>
        <begin position="14"/>
        <end position="32"/>
    </location>
</feature>
<keyword evidence="8 9" id="KW-0103">Bromodomain</keyword>
<dbReference type="InterPro" id="IPR036396">
    <property type="entry name" value="Cyt_P450_sf"/>
</dbReference>